<evidence type="ECO:0000256" key="2">
    <source>
        <dbReference type="SAM" id="Phobius"/>
    </source>
</evidence>
<evidence type="ECO:0000313" key="3">
    <source>
        <dbReference type="EMBL" id="KFO31957.1"/>
    </source>
</evidence>
<dbReference type="Gene3D" id="2.40.128.20">
    <property type="match status" value="1"/>
</dbReference>
<feature type="region of interest" description="Disordered" evidence="1">
    <location>
        <begin position="167"/>
        <end position="187"/>
    </location>
</feature>
<reference evidence="3 4" key="1">
    <citation type="submission" date="2013-11" db="EMBL/GenBank/DDBJ databases">
        <title>The Damaraland mole rat (Fukomys damarensis) genome and evolution of African mole rats.</title>
        <authorList>
            <person name="Gladyshev V.N."/>
            <person name="Fang X."/>
        </authorList>
    </citation>
    <scope>NUCLEOTIDE SEQUENCE [LARGE SCALE GENOMIC DNA]</scope>
    <source>
        <tissue evidence="3">Liver</tissue>
    </source>
</reference>
<dbReference type="AlphaFoldDB" id="A0A091DLI2"/>
<dbReference type="InterPro" id="IPR012674">
    <property type="entry name" value="Calycin"/>
</dbReference>
<evidence type="ECO:0000313" key="4">
    <source>
        <dbReference type="Proteomes" id="UP000028990"/>
    </source>
</evidence>
<feature type="transmembrane region" description="Helical" evidence="2">
    <location>
        <begin position="51"/>
        <end position="74"/>
    </location>
</feature>
<keyword evidence="2" id="KW-1133">Transmembrane helix</keyword>
<gene>
    <name evidence="3" type="ORF">H920_06708</name>
</gene>
<evidence type="ECO:0000256" key="1">
    <source>
        <dbReference type="SAM" id="MobiDB-lite"/>
    </source>
</evidence>
<keyword evidence="2" id="KW-0812">Transmembrane</keyword>
<protein>
    <submittedName>
        <fullName evidence="3">Uncharacterized protein</fullName>
    </submittedName>
</protein>
<accession>A0A091DLI2</accession>
<name>A0A091DLI2_FUKDA</name>
<keyword evidence="2" id="KW-0472">Membrane</keyword>
<organism evidence="3 4">
    <name type="scientific">Fukomys damarensis</name>
    <name type="common">Damaraland mole rat</name>
    <name type="synonym">Cryptomys damarensis</name>
    <dbReference type="NCBI Taxonomy" id="885580"/>
    <lineage>
        <taxon>Eukaryota</taxon>
        <taxon>Metazoa</taxon>
        <taxon>Chordata</taxon>
        <taxon>Craniata</taxon>
        <taxon>Vertebrata</taxon>
        <taxon>Euteleostomi</taxon>
        <taxon>Mammalia</taxon>
        <taxon>Eutheria</taxon>
        <taxon>Euarchontoglires</taxon>
        <taxon>Glires</taxon>
        <taxon>Rodentia</taxon>
        <taxon>Hystricomorpha</taxon>
        <taxon>Bathyergidae</taxon>
        <taxon>Fukomys</taxon>
    </lineage>
</organism>
<dbReference type="EMBL" id="KN122233">
    <property type="protein sequence ID" value="KFO31957.1"/>
    <property type="molecule type" value="Genomic_DNA"/>
</dbReference>
<dbReference type="SUPFAM" id="SSF50814">
    <property type="entry name" value="Lipocalins"/>
    <property type="match status" value="1"/>
</dbReference>
<dbReference type="Proteomes" id="UP000028990">
    <property type="component" value="Unassembled WGS sequence"/>
</dbReference>
<sequence length="187" mass="21725">MPIPDETKTYAVPPFILAENDRIWKHTIYIYVLLGKNFCVAYFSGYMNYMYYQIVMLLGVFQLFPVCGAMGYFISIHLLPGKEYAIAFYKGMTAYVYYEMMELLGRTLKENPDVLRTFEEYVEWKGRNKSEIIDPPDTEMCKERELQRLPRKEDLWTMPPSSTCKQISAYKSPTPTPAEASVINKAG</sequence>
<keyword evidence="4" id="KW-1185">Reference proteome</keyword>
<proteinExistence type="predicted"/>
<feature type="transmembrane region" description="Helical" evidence="2">
    <location>
        <begin position="28"/>
        <end position="45"/>
    </location>
</feature>